<proteinExistence type="inferred from homology"/>
<keyword evidence="7" id="KW-1185">Reference proteome</keyword>
<evidence type="ECO:0000313" key="6">
    <source>
        <dbReference type="EMBL" id="KAF2861000.1"/>
    </source>
</evidence>
<evidence type="ECO:0000256" key="3">
    <source>
        <dbReference type="ARBA" id="ARBA00022801"/>
    </source>
</evidence>
<dbReference type="InterPro" id="IPR038765">
    <property type="entry name" value="Papain-like_cys_pep_sf"/>
</dbReference>
<dbReference type="PROSITE" id="PS50600">
    <property type="entry name" value="ULP_PROTEASE"/>
    <property type="match status" value="1"/>
</dbReference>
<dbReference type="Gene3D" id="3.40.395.10">
    <property type="entry name" value="Adenoviral Proteinase, Chain A"/>
    <property type="match status" value="1"/>
</dbReference>
<feature type="domain" description="Ubiquitin-like protease family profile" evidence="5">
    <location>
        <begin position="4"/>
        <end position="181"/>
    </location>
</feature>
<keyword evidence="3" id="KW-0378">Hydrolase</keyword>
<accession>A0A6A7C0G7</accession>
<evidence type="ECO:0000313" key="7">
    <source>
        <dbReference type="Proteomes" id="UP000799421"/>
    </source>
</evidence>
<evidence type="ECO:0000259" key="5">
    <source>
        <dbReference type="PROSITE" id="PS50600"/>
    </source>
</evidence>
<dbReference type="EMBL" id="MU005976">
    <property type="protein sequence ID" value="KAF2861000.1"/>
    <property type="molecule type" value="Genomic_DNA"/>
</dbReference>
<protein>
    <submittedName>
        <fullName evidence="6">Cysteine proteinase</fullName>
    </submittedName>
</protein>
<name>A0A6A7C0G7_9PEZI</name>
<keyword evidence="2" id="KW-0645">Protease</keyword>
<dbReference type="Pfam" id="PF02902">
    <property type="entry name" value="Peptidase_C48"/>
    <property type="match status" value="1"/>
</dbReference>
<dbReference type="OrthoDB" id="1939479at2759"/>
<dbReference type="PANTHER" id="PTHR12606">
    <property type="entry name" value="SENTRIN/SUMO-SPECIFIC PROTEASE"/>
    <property type="match status" value="1"/>
</dbReference>
<dbReference type="SUPFAM" id="SSF54001">
    <property type="entry name" value="Cysteine proteinases"/>
    <property type="match status" value="1"/>
</dbReference>
<dbReference type="GO" id="GO:0006508">
    <property type="term" value="P:proteolysis"/>
    <property type="evidence" value="ECO:0007669"/>
    <property type="project" value="UniProtKB-KW"/>
</dbReference>
<dbReference type="Proteomes" id="UP000799421">
    <property type="component" value="Unassembled WGS sequence"/>
</dbReference>
<dbReference type="PANTHER" id="PTHR12606:SF141">
    <property type="entry name" value="GH15225P-RELATED"/>
    <property type="match status" value="1"/>
</dbReference>
<evidence type="ECO:0000256" key="4">
    <source>
        <dbReference type="ARBA" id="ARBA00022807"/>
    </source>
</evidence>
<gene>
    <name evidence="6" type="ORF">K470DRAFT_215863</name>
</gene>
<dbReference type="GO" id="GO:0005634">
    <property type="term" value="C:nucleus"/>
    <property type="evidence" value="ECO:0007669"/>
    <property type="project" value="TreeGrafter"/>
</dbReference>
<dbReference type="GO" id="GO:0016929">
    <property type="term" value="F:deSUMOylase activity"/>
    <property type="evidence" value="ECO:0007669"/>
    <property type="project" value="TreeGrafter"/>
</dbReference>
<sequence length="219" mass="24603">MTGVELTRKDFGTLLARTSQEISHEWLNDEIVNAFMSAIVENRKAHDKYDKESGKAPALAAFQTGWYNTWKSRGVSGIARWSRRMGIKGNKLLGAEHIFFPINSGVHWTLLLISPKSRTINHLDSMGSKSGEMLQFAREWLRMELGDAYVASEWTVAKGSSSRQDNSDDCGVFACFNALAVAEKRSFEDVTAEQMQDARKMLAALLLDPLAWREFGLTH</sequence>
<organism evidence="6 7">
    <name type="scientific">Piedraia hortae CBS 480.64</name>
    <dbReference type="NCBI Taxonomy" id="1314780"/>
    <lineage>
        <taxon>Eukaryota</taxon>
        <taxon>Fungi</taxon>
        <taxon>Dikarya</taxon>
        <taxon>Ascomycota</taxon>
        <taxon>Pezizomycotina</taxon>
        <taxon>Dothideomycetes</taxon>
        <taxon>Dothideomycetidae</taxon>
        <taxon>Capnodiales</taxon>
        <taxon>Piedraiaceae</taxon>
        <taxon>Piedraia</taxon>
    </lineage>
</organism>
<dbReference type="InterPro" id="IPR003653">
    <property type="entry name" value="Peptidase_C48_C"/>
</dbReference>
<dbReference type="GO" id="GO:0016926">
    <property type="term" value="P:protein desumoylation"/>
    <property type="evidence" value="ECO:0007669"/>
    <property type="project" value="TreeGrafter"/>
</dbReference>
<comment type="similarity">
    <text evidence="1">Belongs to the peptidase C48 family.</text>
</comment>
<keyword evidence="4" id="KW-0788">Thiol protease</keyword>
<dbReference type="AlphaFoldDB" id="A0A6A7C0G7"/>
<evidence type="ECO:0000256" key="1">
    <source>
        <dbReference type="ARBA" id="ARBA00005234"/>
    </source>
</evidence>
<reference evidence="6" key="1">
    <citation type="journal article" date="2020" name="Stud. Mycol.">
        <title>101 Dothideomycetes genomes: a test case for predicting lifestyles and emergence of pathogens.</title>
        <authorList>
            <person name="Haridas S."/>
            <person name="Albert R."/>
            <person name="Binder M."/>
            <person name="Bloem J."/>
            <person name="Labutti K."/>
            <person name="Salamov A."/>
            <person name="Andreopoulos B."/>
            <person name="Baker S."/>
            <person name="Barry K."/>
            <person name="Bills G."/>
            <person name="Bluhm B."/>
            <person name="Cannon C."/>
            <person name="Castanera R."/>
            <person name="Culley D."/>
            <person name="Daum C."/>
            <person name="Ezra D."/>
            <person name="Gonzalez J."/>
            <person name="Henrissat B."/>
            <person name="Kuo A."/>
            <person name="Liang C."/>
            <person name="Lipzen A."/>
            <person name="Lutzoni F."/>
            <person name="Magnuson J."/>
            <person name="Mondo S."/>
            <person name="Nolan M."/>
            <person name="Ohm R."/>
            <person name="Pangilinan J."/>
            <person name="Park H.-J."/>
            <person name="Ramirez L."/>
            <person name="Alfaro M."/>
            <person name="Sun H."/>
            <person name="Tritt A."/>
            <person name="Yoshinaga Y."/>
            <person name="Zwiers L.-H."/>
            <person name="Turgeon B."/>
            <person name="Goodwin S."/>
            <person name="Spatafora J."/>
            <person name="Crous P."/>
            <person name="Grigoriev I."/>
        </authorList>
    </citation>
    <scope>NUCLEOTIDE SEQUENCE</scope>
    <source>
        <strain evidence="6">CBS 480.64</strain>
    </source>
</reference>
<evidence type="ECO:0000256" key="2">
    <source>
        <dbReference type="ARBA" id="ARBA00022670"/>
    </source>
</evidence>